<protein>
    <submittedName>
        <fullName evidence="1">Uncharacterized protein</fullName>
    </submittedName>
</protein>
<evidence type="ECO:0000313" key="1">
    <source>
        <dbReference type="EMBL" id="KIF82935.1"/>
    </source>
</evidence>
<evidence type="ECO:0000313" key="2">
    <source>
        <dbReference type="Proteomes" id="UP000031572"/>
    </source>
</evidence>
<dbReference type="RefSeq" id="WP_040041566.1">
    <property type="nucleotide sequence ID" value="NZ_JWJG01000028.1"/>
</dbReference>
<keyword evidence="2" id="KW-1185">Reference proteome</keyword>
<reference evidence="1 2" key="1">
    <citation type="submission" date="2014-12" db="EMBL/GenBank/DDBJ databases">
        <title>Denitrispirillum autotrophicum gen. nov., sp. nov., Denitrifying, Facultatively Autotrophic Bacteria Isolated from Rice Paddy Soil.</title>
        <authorList>
            <person name="Ishii S."/>
            <person name="Ashida N."/>
            <person name="Ohno H."/>
            <person name="Otsuka S."/>
            <person name="Yokota A."/>
            <person name="Senoo K."/>
        </authorList>
    </citation>
    <scope>NUCLEOTIDE SEQUENCE [LARGE SCALE GENOMIC DNA]</scope>
    <source>
        <strain evidence="1 2">TSA66</strain>
    </source>
</reference>
<comment type="caution">
    <text evidence="1">The sequence shown here is derived from an EMBL/GenBank/DDBJ whole genome shotgun (WGS) entry which is preliminary data.</text>
</comment>
<dbReference type="OrthoDB" id="8777967at2"/>
<gene>
    <name evidence="1" type="ORF">TSA66_22295</name>
</gene>
<name>A0A0C2BNV9_9BURK</name>
<sequence length="109" mass="12363">MKVQREEIQQRLSFIDRTIDHAARACHLDNGVPTELKHYVDELGERATQAQQALQSRDAGRIRASVEDLARTSDHAQRKLRPSDGTNYQLKSAVILTHIEVSALRYQLG</sequence>
<dbReference type="AlphaFoldDB" id="A0A0C2BNV9"/>
<organism evidence="1 2">
    <name type="scientific">Noviherbaspirillum autotrophicum</name>
    <dbReference type="NCBI Taxonomy" id="709839"/>
    <lineage>
        <taxon>Bacteria</taxon>
        <taxon>Pseudomonadati</taxon>
        <taxon>Pseudomonadota</taxon>
        <taxon>Betaproteobacteria</taxon>
        <taxon>Burkholderiales</taxon>
        <taxon>Oxalobacteraceae</taxon>
        <taxon>Noviherbaspirillum</taxon>
    </lineage>
</organism>
<proteinExistence type="predicted"/>
<dbReference type="EMBL" id="JWJG01000028">
    <property type="protein sequence ID" value="KIF82935.1"/>
    <property type="molecule type" value="Genomic_DNA"/>
</dbReference>
<accession>A0A0C2BNV9</accession>
<dbReference type="Proteomes" id="UP000031572">
    <property type="component" value="Unassembled WGS sequence"/>
</dbReference>